<proteinExistence type="predicted"/>
<evidence type="ECO:0000313" key="2">
    <source>
        <dbReference type="Proteomes" id="UP001044222"/>
    </source>
</evidence>
<comment type="caution">
    <text evidence="1">The sequence shown here is derived from an EMBL/GenBank/DDBJ whole genome shotgun (WGS) entry which is preliminary data.</text>
</comment>
<dbReference type="Gene3D" id="2.60.40.10">
    <property type="entry name" value="Immunoglobulins"/>
    <property type="match status" value="1"/>
</dbReference>
<dbReference type="EMBL" id="JAFIRN010000013">
    <property type="protein sequence ID" value="KAG5836680.1"/>
    <property type="molecule type" value="Genomic_DNA"/>
</dbReference>
<keyword evidence="2" id="KW-1185">Reference proteome</keyword>
<evidence type="ECO:0000313" key="1">
    <source>
        <dbReference type="EMBL" id="KAG5836680.1"/>
    </source>
</evidence>
<dbReference type="Proteomes" id="UP001044222">
    <property type="component" value="Chromosome 13"/>
</dbReference>
<reference evidence="1" key="1">
    <citation type="submission" date="2021-01" db="EMBL/GenBank/DDBJ databases">
        <title>A chromosome-scale assembly of European eel, Anguilla anguilla.</title>
        <authorList>
            <person name="Henkel C."/>
            <person name="Jong-Raadsen S.A."/>
            <person name="Dufour S."/>
            <person name="Weltzien F.-A."/>
            <person name="Palstra A.P."/>
            <person name="Pelster B."/>
            <person name="Spaink H.P."/>
            <person name="Van Den Thillart G.E."/>
            <person name="Jansen H."/>
            <person name="Zahm M."/>
            <person name="Klopp C."/>
            <person name="Cedric C."/>
            <person name="Louis A."/>
            <person name="Berthelot C."/>
            <person name="Parey E."/>
            <person name="Roest Crollius H."/>
            <person name="Montfort J."/>
            <person name="Robinson-Rechavi M."/>
            <person name="Bucao C."/>
            <person name="Bouchez O."/>
            <person name="Gislard M."/>
            <person name="Lluch J."/>
            <person name="Milhes M."/>
            <person name="Lampietro C."/>
            <person name="Lopez Roques C."/>
            <person name="Donnadieu C."/>
            <person name="Braasch I."/>
            <person name="Desvignes T."/>
            <person name="Postlethwait J."/>
            <person name="Bobe J."/>
            <person name="Guiguen Y."/>
            <person name="Dirks R."/>
        </authorList>
    </citation>
    <scope>NUCLEOTIDE SEQUENCE</scope>
    <source>
        <strain evidence="1">Tag_6206</strain>
        <tissue evidence="1">Liver</tissue>
    </source>
</reference>
<name>A0A9D3LWY1_ANGAN</name>
<dbReference type="SUPFAM" id="SSF49265">
    <property type="entry name" value="Fibronectin type III"/>
    <property type="match status" value="1"/>
</dbReference>
<organism evidence="1 2">
    <name type="scientific">Anguilla anguilla</name>
    <name type="common">European freshwater eel</name>
    <name type="synonym">Muraena anguilla</name>
    <dbReference type="NCBI Taxonomy" id="7936"/>
    <lineage>
        <taxon>Eukaryota</taxon>
        <taxon>Metazoa</taxon>
        <taxon>Chordata</taxon>
        <taxon>Craniata</taxon>
        <taxon>Vertebrata</taxon>
        <taxon>Euteleostomi</taxon>
        <taxon>Actinopterygii</taxon>
        <taxon>Neopterygii</taxon>
        <taxon>Teleostei</taxon>
        <taxon>Anguilliformes</taxon>
        <taxon>Anguillidae</taxon>
        <taxon>Anguilla</taxon>
    </lineage>
</organism>
<dbReference type="AlphaFoldDB" id="A0A9D3LWY1"/>
<protein>
    <submittedName>
        <fullName evidence="1">Uncharacterized protein</fullName>
    </submittedName>
</protein>
<dbReference type="InterPro" id="IPR013783">
    <property type="entry name" value="Ig-like_fold"/>
</dbReference>
<gene>
    <name evidence="1" type="ORF">ANANG_G00230990</name>
</gene>
<accession>A0A9D3LWY1</accession>
<sequence>RINDSTVSVTVNVTRELENPLKCNVLARSPSNMGIRNVHCLFFTVGYPPEKPDNLSCIVLQSGKGLSPIMTCFWNPGERDPILNTTYTLLVETIVNREKYRAAARRDRGSVVFRVYPMFTVLNISVEVENPLGKVRSDAVILDSEDIVKTDPRRMWKWSLRSGFPHL</sequence>
<dbReference type="InterPro" id="IPR036116">
    <property type="entry name" value="FN3_sf"/>
</dbReference>
<feature type="non-terminal residue" evidence="1">
    <location>
        <position position="167"/>
    </location>
</feature>